<gene>
    <name evidence="1" type="ORF">APLA_LOCUS8481</name>
</gene>
<dbReference type="InterPro" id="IPR036691">
    <property type="entry name" value="Endo/exonu/phosph_ase_sf"/>
</dbReference>
<dbReference type="SUPFAM" id="SSF56219">
    <property type="entry name" value="DNase I-like"/>
    <property type="match status" value="1"/>
</dbReference>
<dbReference type="AlphaFoldDB" id="A0A8S1A069"/>
<dbReference type="Proteomes" id="UP000494106">
    <property type="component" value="Unassembled WGS sequence"/>
</dbReference>
<organism evidence="1 2">
    <name type="scientific">Arctia plantaginis</name>
    <name type="common">Wood tiger moth</name>
    <name type="synonym">Phalaena plantaginis</name>
    <dbReference type="NCBI Taxonomy" id="874455"/>
    <lineage>
        <taxon>Eukaryota</taxon>
        <taxon>Metazoa</taxon>
        <taxon>Ecdysozoa</taxon>
        <taxon>Arthropoda</taxon>
        <taxon>Hexapoda</taxon>
        <taxon>Insecta</taxon>
        <taxon>Pterygota</taxon>
        <taxon>Neoptera</taxon>
        <taxon>Endopterygota</taxon>
        <taxon>Lepidoptera</taxon>
        <taxon>Glossata</taxon>
        <taxon>Ditrysia</taxon>
        <taxon>Noctuoidea</taxon>
        <taxon>Erebidae</taxon>
        <taxon>Arctiinae</taxon>
        <taxon>Arctia</taxon>
    </lineage>
</organism>
<dbReference type="Gene3D" id="3.60.10.10">
    <property type="entry name" value="Endonuclease/exonuclease/phosphatase"/>
    <property type="match status" value="1"/>
</dbReference>
<reference evidence="1 2" key="1">
    <citation type="submission" date="2020-04" db="EMBL/GenBank/DDBJ databases">
        <authorList>
            <person name="Wallbank WR R."/>
            <person name="Pardo Diaz C."/>
            <person name="Kozak K."/>
            <person name="Martin S."/>
            <person name="Jiggins C."/>
            <person name="Moest M."/>
            <person name="Warren A I."/>
            <person name="Byers J.R.P. K."/>
            <person name="Montejo-Kovacevich G."/>
            <person name="Yen C E."/>
        </authorList>
    </citation>
    <scope>NUCLEOTIDE SEQUENCE [LARGE SCALE GENOMIC DNA]</scope>
</reference>
<protein>
    <submittedName>
        <fullName evidence="1">Uncharacterized protein</fullName>
    </submittedName>
</protein>
<comment type="caution">
    <text evidence="1">The sequence shown here is derived from an EMBL/GenBank/DDBJ whole genome shotgun (WGS) entry which is preliminary data.</text>
</comment>
<accession>A0A8S1A069</accession>
<name>A0A8S1A069_ARCPL</name>
<dbReference type="OrthoDB" id="411871at2759"/>
<sequence length="213" mass="24021">MKDLEKSLEVQIREYIERAAPLSYAEVAASHGTTSLRSPTKSTIHSMVVTSKEDTETGDEANLQRKKLATNELLIEATKRRVSAALLQEPYVGGSKEMRSHRGVRIFQNTNCGEGTVKAAIAVFDPNLKVKQYPKLTNNNFVVLRLLTDAWEVTLISFYFEPDQPIQPYLGHLKKISAELKTRNSMQPYNTQNKKPQEVHHAVVVRGARQDET</sequence>
<evidence type="ECO:0000313" key="2">
    <source>
        <dbReference type="Proteomes" id="UP000494106"/>
    </source>
</evidence>
<dbReference type="EMBL" id="CADEBC010000508">
    <property type="protein sequence ID" value="CAB3241213.1"/>
    <property type="molecule type" value="Genomic_DNA"/>
</dbReference>
<keyword evidence="2" id="KW-1185">Reference proteome</keyword>
<proteinExistence type="predicted"/>
<evidence type="ECO:0000313" key="1">
    <source>
        <dbReference type="EMBL" id="CAB3241213.1"/>
    </source>
</evidence>